<evidence type="ECO:0000313" key="2">
    <source>
        <dbReference type="EMBL" id="GIH95808.1"/>
    </source>
</evidence>
<dbReference type="AlphaFoldDB" id="A0A8J3WN97"/>
<accession>A0A8J3WN97</accession>
<evidence type="ECO:0000256" key="1">
    <source>
        <dbReference type="SAM" id="MobiDB-lite"/>
    </source>
</evidence>
<feature type="region of interest" description="Disordered" evidence="1">
    <location>
        <begin position="73"/>
        <end position="125"/>
    </location>
</feature>
<dbReference type="EMBL" id="BOOJ01000057">
    <property type="protein sequence ID" value="GIH95808.1"/>
    <property type="molecule type" value="Genomic_DNA"/>
</dbReference>
<dbReference type="Proteomes" id="UP000619788">
    <property type="component" value="Unassembled WGS sequence"/>
</dbReference>
<evidence type="ECO:0000313" key="3">
    <source>
        <dbReference type="Proteomes" id="UP000619788"/>
    </source>
</evidence>
<organism evidence="2 3">
    <name type="scientific">Planobispora siamensis</name>
    <dbReference type="NCBI Taxonomy" id="936338"/>
    <lineage>
        <taxon>Bacteria</taxon>
        <taxon>Bacillati</taxon>
        <taxon>Actinomycetota</taxon>
        <taxon>Actinomycetes</taxon>
        <taxon>Streptosporangiales</taxon>
        <taxon>Streptosporangiaceae</taxon>
        <taxon>Planobispora</taxon>
    </lineage>
</organism>
<protein>
    <submittedName>
        <fullName evidence="2">Uncharacterized protein</fullName>
    </submittedName>
</protein>
<proteinExistence type="predicted"/>
<name>A0A8J3WN97_9ACTN</name>
<sequence length="125" mass="12956">MPGAGRQPLCFTLFHARRSPVRSRVCPPEGEPPVSAVGRAGRTGPTHSSPDGSRRAGRLAAAAALMTLLGGGLVATAPAGPEPGGRDRPIPTPTASAPSVFVTRDERGRPGGRGPDSPLYRWFRP</sequence>
<feature type="region of interest" description="Disordered" evidence="1">
    <location>
        <begin position="20"/>
        <end position="56"/>
    </location>
</feature>
<comment type="caution">
    <text evidence="2">The sequence shown here is derived from an EMBL/GenBank/DDBJ whole genome shotgun (WGS) entry which is preliminary data.</text>
</comment>
<reference evidence="2 3" key="1">
    <citation type="submission" date="2021-01" db="EMBL/GenBank/DDBJ databases">
        <title>Whole genome shotgun sequence of Planobispora siamensis NBRC 107568.</title>
        <authorList>
            <person name="Komaki H."/>
            <person name="Tamura T."/>
        </authorList>
    </citation>
    <scope>NUCLEOTIDE SEQUENCE [LARGE SCALE GENOMIC DNA]</scope>
    <source>
        <strain evidence="2 3">NBRC 107568</strain>
    </source>
</reference>
<keyword evidence="3" id="KW-1185">Reference proteome</keyword>
<gene>
    <name evidence="2" type="ORF">Psi01_64380</name>
</gene>